<feature type="region of interest" description="Disordered" evidence="1">
    <location>
        <begin position="1"/>
        <end position="23"/>
    </location>
</feature>
<feature type="compositionally biased region" description="Basic residues" evidence="1">
    <location>
        <begin position="740"/>
        <end position="751"/>
    </location>
</feature>
<feature type="compositionally biased region" description="Basic and acidic residues" evidence="1">
    <location>
        <begin position="752"/>
        <end position="770"/>
    </location>
</feature>
<feature type="domain" description="PWWP" evidence="2">
    <location>
        <begin position="216"/>
        <end position="277"/>
    </location>
</feature>
<feature type="compositionally biased region" description="Basic and acidic residues" evidence="1">
    <location>
        <begin position="481"/>
        <end position="498"/>
    </location>
</feature>
<accession>A0ABY9D9V1</accession>
<dbReference type="Pfam" id="PF00855">
    <property type="entry name" value="PWWP"/>
    <property type="match status" value="1"/>
</dbReference>
<feature type="compositionally biased region" description="Basic and acidic residues" evidence="1">
    <location>
        <begin position="166"/>
        <end position="189"/>
    </location>
</feature>
<evidence type="ECO:0000313" key="3">
    <source>
        <dbReference type="EMBL" id="WKA04400.1"/>
    </source>
</evidence>
<feature type="compositionally biased region" description="Basic and acidic residues" evidence="1">
    <location>
        <begin position="99"/>
        <end position="110"/>
    </location>
</feature>
<evidence type="ECO:0000256" key="1">
    <source>
        <dbReference type="SAM" id="MobiDB-lite"/>
    </source>
</evidence>
<reference evidence="3 4" key="1">
    <citation type="journal article" date="2023" name="Hortic Res">
        <title>The complete reference genome for grapevine (Vitis vinifera L.) genetics and breeding.</title>
        <authorList>
            <person name="Shi X."/>
            <person name="Cao S."/>
            <person name="Wang X."/>
            <person name="Huang S."/>
            <person name="Wang Y."/>
            <person name="Liu Z."/>
            <person name="Liu W."/>
            <person name="Leng X."/>
            <person name="Peng Y."/>
            <person name="Wang N."/>
            <person name="Wang Y."/>
            <person name="Ma Z."/>
            <person name="Xu X."/>
            <person name="Zhang F."/>
            <person name="Xue H."/>
            <person name="Zhong H."/>
            <person name="Wang Y."/>
            <person name="Zhang K."/>
            <person name="Velt A."/>
            <person name="Avia K."/>
            <person name="Holtgrawe D."/>
            <person name="Grimplet J."/>
            <person name="Matus J.T."/>
            <person name="Ware D."/>
            <person name="Wu X."/>
            <person name="Wang H."/>
            <person name="Liu C."/>
            <person name="Fang Y."/>
            <person name="Rustenholz C."/>
            <person name="Cheng Z."/>
            <person name="Xiao H."/>
            <person name="Zhou Y."/>
        </authorList>
    </citation>
    <scope>NUCLEOTIDE SEQUENCE [LARGE SCALE GENOMIC DNA]</scope>
    <source>
        <strain evidence="4">cv. Pinot noir / PN40024</strain>
        <tissue evidence="3">Leaf</tissue>
    </source>
</reference>
<dbReference type="InterPro" id="IPR000313">
    <property type="entry name" value="PWWP_dom"/>
</dbReference>
<dbReference type="Gene3D" id="2.30.30.140">
    <property type="match status" value="1"/>
</dbReference>
<feature type="compositionally biased region" description="Basic and acidic residues" evidence="1">
    <location>
        <begin position="146"/>
        <end position="157"/>
    </location>
</feature>
<feature type="region of interest" description="Disordered" evidence="1">
    <location>
        <begin position="99"/>
        <end position="123"/>
    </location>
</feature>
<dbReference type="PROSITE" id="PS50812">
    <property type="entry name" value="PWWP"/>
    <property type="match status" value="1"/>
</dbReference>
<dbReference type="EMBL" id="CP126661">
    <property type="protein sequence ID" value="WKA04400.1"/>
    <property type="molecule type" value="Genomic_DNA"/>
</dbReference>
<evidence type="ECO:0000259" key="2">
    <source>
        <dbReference type="PROSITE" id="PS50812"/>
    </source>
</evidence>
<feature type="compositionally biased region" description="Low complexity" evidence="1">
    <location>
        <begin position="112"/>
        <end position="123"/>
    </location>
</feature>
<dbReference type="SUPFAM" id="SSF54928">
    <property type="entry name" value="RNA-binding domain, RBD"/>
    <property type="match status" value="1"/>
</dbReference>
<dbReference type="Proteomes" id="UP001227230">
    <property type="component" value="Chromosome 14"/>
</dbReference>
<feature type="compositionally biased region" description="Basic residues" evidence="1">
    <location>
        <begin position="900"/>
        <end position="912"/>
    </location>
</feature>
<feature type="region of interest" description="Disordered" evidence="1">
    <location>
        <begin position="735"/>
        <end position="809"/>
    </location>
</feature>
<feature type="region of interest" description="Disordered" evidence="1">
    <location>
        <begin position="890"/>
        <end position="924"/>
    </location>
</feature>
<dbReference type="SMART" id="SM00293">
    <property type="entry name" value="PWWP"/>
    <property type="match status" value="1"/>
</dbReference>
<dbReference type="SUPFAM" id="SSF63748">
    <property type="entry name" value="Tudor/PWWP/MBT"/>
    <property type="match status" value="1"/>
</dbReference>
<feature type="region of interest" description="Disordered" evidence="1">
    <location>
        <begin position="457"/>
        <end position="605"/>
    </location>
</feature>
<sequence>METMQIVSESCGVSGPDKPQAPKEKALKEISLISGSGRQENGVRVSVTTPEVETEVSIKRIFGEGNEDISFGDKEDVVSCSVTKESEKEGVDSVLGVDHNEENVDERMAPKDGSLGLSGDASGGKVDCHDNGISLVVEVHGSSSSKEGRSSKIDSKKGQNLGKKSGYGDKDGSMHENEGNPGEKIKEMDGSNPELMGDKNGEVDEDMGDGEYQYSVGDFVWGKIKSHPWWPGQIYDPKDASKHATKYSQRDRLLVAYFGDGTFAWCYPSQLKPFEENFIEMSKQSNSRSFLKAVEEALAEIGRHVELEMTCSCTPKEIRIGLSRPLTVNAGVKEGAVMPEGGIRKFSVAHFEPAEFLSGLKCIGQVVSVTSMLEFSVLKSQMSAFFRSKGPHHQLAVYHEPQEIAGLEEKVGNGVTKTSDLGGPVEVPIQGPCEDDWLSMPVSPSFGKTSRTLLHKATGSEDKLYQRRKQKSMAEIMRGNGDVEPKNEETDMGKEDINSVKLATASEKKRRKKGGNEAESHVVNSNLASPRGRRKKSRLSGSPVTSEDRALSVESDGSEGKRESENSPVSRERKKKGLSVENDGGRLPEESEQTSVSRERKKSKYLCPPYTNVIRMHRNSGSMGDSKTEFLEVSNVAGKGERSSRAAGQSVGSPTILKCSSETTYQNKDSKEHQTPKQNRNKVIDLKEIRISLQEVLSGIRSAALNPFYLRENKSVDKISGFLSAFRSAIYHDGSNYKMFNKHGPGRKRKRQESEPGSSREDLKQNDHNSSKQARRSRKNETAEPDGPELKQAAAGKSDTKTKHKDKDKKVESATLLLSFGPGISLPSKDDLIKIFSKFGTLNESETEILYDSFCARVVFSRSSDAEEAFNGSQKASPFGAEQVTYRLRYPSSSTSRRTPDKKHHPPNKKAGKAPANPSAGGEKSQLNFIKQKLEMMTCMLEKSSGKMSGEMKSNLEGEMKGLLEKVSTMAETSSS</sequence>
<evidence type="ECO:0000313" key="4">
    <source>
        <dbReference type="Proteomes" id="UP001227230"/>
    </source>
</evidence>
<dbReference type="InterPro" id="IPR035979">
    <property type="entry name" value="RBD_domain_sf"/>
</dbReference>
<dbReference type="PANTHER" id="PTHR10688:SF3">
    <property type="entry name" value="PWWP DOMAIN-CONTAINING PROTEIN 6"/>
    <property type="match status" value="1"/>
</dbReference>
<dbReference type="CDD" id="cd05162">
    <property type="entry name" value="PWWP"/>
    <property type="match status" value="1"/>
</dbReference>
<proteinExistence type="predicted"/>
<name>A0ABY9D9V1_VITVI</name>
<organism evidence="3 4">
    <name type="scientific">Vitis vinifera</name>
    <name type="common">Grape</name>
    <dbReference type="NCBI Taxonomy" id="29760"/>
    <lineage>
        <taxon>Eukaryota</taxon>
        <taxon>Viridiplantae</taxon>
        <taxon>Streptophyta</taxon>
        <taxon>Embryophyta</taxon>
        <taxon>Tracheophyta</taxon>
        <taxon>Spermatophyta</taxon>
        <taxon>Magnoliopsida</taxon>
        <taxon>eudicotyledons</taxon>
        <taxon>Gunneridae</taxon>
        <taxon>Pentapetalae</taxon>
        <taxon>rosids</taxon>
        <taxon>Vitales</taxon>
        <taxon>Vitaceae</taxon>
        <taxon>Viteae</taxon>
        <taxon>Vitis</taxon>
    </lineage>
</organism>
<protein>
    <recommendedName>
        <fullName evidence="2">PWWP domain-containing protein</fullName>
    </recommendedName>
</protein>
<gene>
    <name evidence="3" type="ORF">VitviT2T_022444</name>
</gene>
<feature type="region of interest" description="Disordered" evidence="1">
    <location>
        <begin position="139"/>
        <end position="196"/>
    </location>
</feature>
<dbReference type="CDD" id="cd00590">
    <property type="entry name" value="RRM_SF"/>
    <property type="match status" value="1"/>
</dbReference>
<keyword evidence="4" id="KW-1185">Reference proteome</keyword>
<dbReference type="InterPro" id="IPR052657">
    <property type="entry name" value="PDP_family_Arabidopsis"/>
</dbReference>
<dbReference type="PANTHER" id="PTHR10688">
    <property type="entry name" value="PWWP DOMAIN-CONTAINING PROTEIN"/>
    <property type="match status" value="1"/>
</dbReference>